<dbReference type="InterPro" id="IPR052376">
    <property type="entry name" value="Oxidative_Scav/Glycosyltrans"/>
</dbReference>
<name>A0ABS9CGK0_9BACT</name>
<dbReference type="Proteomes" id="UP001200470">
    <property type="component" value="Unassembled WGS sequence"/>
</dbReference>
<keyword evidence="1" id="KW-0175">Coiled coil</keyword>
<evidence type="ECO:0000256" key="2">
    <source>
        <dbReference type="SAM" id="MobiDB-lite"/>
    </source>
</evidence>
<feature type="coiled-coil region" evidence="1">
    <location>
        <begin position="42"/>
        <end position="180"/>
    </location>
</feature>
<dbReference type="Pfam" id="PF02591">
    <property type="entry name" value="Zn_ribbon_9"/>
    <property type="match status" value="1"/>
</dbReference>
<evidence type="ECO:0000256" key="1">
    <source>
        <dbReference type="SAM" id="Coils"/>
    </source>
</evidence>
<dbReference type="Gene3D" id="1.10.287.1490">
    <property type="match status" value="1"/>
</dbReference>
<dbReference type="EMBL" id="JADYTN010000008">
    <property type="protein sequence ID" value="MCF2563448.1"/>
    <property type="molecule type" value="Genomic_DNA"/>
</dbReference>
<protein>
    <recommendedName>
        <fullName evidence="3">C4-type zinc ribbon domain-containing protein</fullName>
    </recommendedName>
</protein>
<reference evidence="4 5" key="1">
    <citation type="submission" date="2020-12" db="EMBL/GenBank/DDBJ databases">
        <title>Whole genome sequences of gut porcine anaerobes.</title>
        <authorList>
            <person name="Kubasova T."/>
            <person name="Jahodarova E."/>
            <person name="Rychlik I."/>
        </authorList>
    </citation>
    <scope>NUCLEOTIDE SEQUENCE [LARGE SCALE GENOMIC DNA]</scope>
    <source>
        <strain evidence="4 5">An925</strain>
    </source>
</reference>
<gene>
    <name evidence="4" type="ORF">I6E12_04905</name>
</gene>
<dbReference type="PANTHER" id="PTHR39082">
    <property type="entry name" value="PHOSPHOLIPASE C-BETA-2-RELATED"/>
    <property type="match status" value="1"/>
</dbReference>
<evidence type="ECO:0000259" key="3">
    <source>
        <dbReference type="Pfam" id="PF02591"/>
    </source>
</evidence>
<feature type="domain" description="C4-type zinc ribbon" evidence="3">
    <location>
        <begin position="209"/>
        <end position="241"/>
    </location>
</feature>
<proteinExistence type="predicted"/>
<keyword evidence="5" id="KW-1185">Reference proteome</keyword>
<feature type="region of interest" description="Disordered" evidence="2">
    <location>
        <begin position="252"/>
        <end position="280"/>
    </location>
</feature>
<dbReference type="InterPro" id="IPR003743">
    <property type="entry name" value="Zf-RING_7"/>
</dbReference>
<evidence type="ECO:0000313" key="5">
    <source>
        <dbReference type="Proteomes" id="UP001200470"/>
    </source>
</evidence>
<organism evidence="4 5">
    <name type="scientific">Xylanibacter brevis</name>
    <dbReference type="NCBI Taxonomy" id="83231"/>
    <lineage>
        <taxon>Bacteria</taxon>
        <taxon>Pseudomonadati</taxon>
        <taxon>Bacteroidota</taxon>
        <taxon>Bacteroidia</taxon>
        <taxon>Bacteroidales</taxon>
        <taxon>Prevotellaceae</taxon>
        <taxon>Xylanibacter</taxon>
    </lineage>
</organism>
<comment type="caution">
    <text evidence="4">The sequence shown here is derived from an EMBL/GenBank/DDBJ whole genome shotgun (WGS) entry which is preliminary data.</text>
</comment>
<dbReference type="RefSeq" id="WP_094389686.1">
    <property type="nucleotide sequence ID" value="NZ_JADYTN010000008.1"/>
</dbReference>
<evidence type="ECO:0000313" key="4">
    <source>
        <dbReference type="EMBL" id="MCF2563448.1"/>
    </source>
</evidence>
<dbReference type="PANTHER" id="PTHR39082:SF1">
    <property type="entry name" value="SCAVENGER RECEPTOR CLASS A MEMBER 3"/>
    <property type="match status" value="1"/>
</dbReference>
<sequence length="280" mass="32507">MAKKDPSEMPVEERLKTLYQLQTTLSAIDEKRALRGELPLEVQDLEDEIEGLTTRIEKIQADINEYETAIVQKKGDIENAKVSVERYKKQLDEVKNNREYDTLTKEIEFQELEIELCNKKIREAQNRVTEKKEELAVNKENIEDRRQALEVKKNELDEIMDETRAEEEKLKIKVKDLEAKIEPRLLSSFKRIRKNARNGLGIVYVQRDACGGCFNKIPPQRQLDIKMHKKIIVCEYCGRILVDSELAGVKTVTPKAEEKKPRKRAIRKTTKKVADANDEA</sequence>
<feature type="compositionally biased region" description="Basic residues" evidence="2">
    <location>
        <begin position="261"/>
        <end position="271"/>
    </location>
</feature>
<accession>A0ABS9CGK0</accession>